<dbReference type="GO" id="GO:0009279">
    <property type="term" value="C:cell outer membrane"/>
    <property type="evidence" value="ECO:0007669"/>
    <property type="project" value="UniProtKB-SubCell"/>
</dbReference>
<keyword evidence="3 7" id="KW-1134">Transmembrane beta strand</keyword>
<evidence type="ECO:0000313" key="11">
    <source>
        <dbReference type="Proteomes" id="UP000559010"/>
    </source>
</evidence>
<dbReference type="NCBIfam" id="TIGR04057">
    <property type="entry name" value="SusC_RagA_signa"/>
    <property type="match status" value="1"/>
</dbReference>
<evidence type="ECO:0000256" key="4">
    <source>
        <dbReference type="ARBA" id="ARBA00022692"/>
    </source>
</evidence>
<evidence type="ECO:0000256" key="7">
    <source>
        <dbReference type="PROSITE-ProRule" id="PRU01360"/>
    </source>
</evidence>
<dbReference type="RefSeq" id="WP_169680020.1">
    <property type="nucleotide sequence ID" value="NZ_JABBNU010000004.1"/>
</dbReference>
<dbReference type="AlphaFoldDB" id="A0A848J1D8"/>
<dbReference type="InterPro" id="IPR023996">
    <property type="entry name" value="TonB-dep_OMP_SusC/RagA"/>
</dbReference>
<keyword evidence="4 7" id="KW-0812">Transmembrane</keyword>
<name>A0A848J1D8_9BACT</name>
<gene>
    <name evidence="10" type="ORF">HH304_08110</name>
</gene>
<dbReference type="Gene3D" id="2.40.170.20">
    <property type="entry name" value="TonB-dependent receptor, beta-barrel domain"/>
    <property type="match status" value="1"/>
</dbReference>
<dbReference type="NCBIfam" id="TIGR04056">
    <property type="entry name" value="OMP_RagA_SusC"/>
    <property type="match status" value="1"/>
</dbReference>
<feature type="signal peptide" evidence="8">
    <location>
        <begin position="1"/>
        <end position="24"/>
    </location>
</feature>
<keyword evidence="6 7" id="KW-0998">Cell outer membrane</keyword>
<organism evidence="10 11">
    <name type="scientific">Marinigracilibium pacificum</name>
    <dbReference type="NCBI Taxonomy" id="2729599"/>
    <lineage>
        <taxon>Bacteria</taxon>
        <taxon>Pseudomonadati</taxon>
        <taxon>Bacteroidota</taxon>
        <taxon>Cytophagia</taxon>
        <taxon>Cytophagales</taxon>
        <taxon>Flammeovirgaceae</taxon>
        <taxon>Marinigracilibium</taxon>
    </lineage>
</organism>
<evidence type="ECO:0000256" key="3">
    <source>
        <dbReference type="ARBA" id="ARBA00022452"/>
    </source>
</evidence>
<evidence type="ECO:0000259" key="9">
    <source>
        <dbReference type="Pfam" id="PF07715"/>
    </source>
</evidence>
<keyword evidence="10" id="KW-0675">Receptor</keyword>
<dbReference type="PROSITE" id="PS52016">
    <property type="entry name" value="TONB_DEPENDENT_REC_3"/>
    <property type="match status" value="1"/>
</dbReference>
<feature type="domain" description="TonB-dependent receptor plug" evidence="9">
    <location>
        <begin position="116"/>
        <end position="230"/>
    </location>
</feature>
<proteinExistence type="inferred from homology"/>
<dbReference type="EMBL" id="JABBNU010000004">
    <property type="protein sequence ID" value="NMM48360.1"/>
    <property type="molecule type" value="Genomic_DNA"/>
</dbReference>
<dbReference type="InterPro" id="IPR039426">
    <property type="entry name" value="TonB-dep_rcpt-like"/>
</dbReference>
<dbReference type="InterPro" id="IPR037066">
    <property type="entry name" value="Plug_dom_sf"/>
</dbReference>
<dbReference type="InterPro" id="IPR008969">
    <property type="entry name" value="CarboxyPept-like_regulatory"/>
</dbReference>
<evidence type="ECO:0000256" key="1">
    <source>
        <dbReference type="ARBA" id="ARBA00004571"/>
    </source>
</evidence>
<keyword evidence="2 7" id="KW-0813">Transport</keyword>
<keyword evidence="5 7" id="KW-0472">Membrane</keyword>
<protein>
    <submittedName>
        <fullName evidence="10">TonB-dependent receptor</fullName>
    </submittedName>
</protein>
<dbReference type="Gene3D" id="2.170.130.10">
    <property type="entry name" value="TonB-dependent receptor, plug domain"/>
    <property type="match status" value="1"/>
</dbReference>
<dbReference type="Gene3D" id="2.60.40.1120">
    <property type="entry name" value="Carboxypeptidase-like, regulatory domain"/>
    <property type="match status" value="1"/>
</dbReference>
<feature type="chain" id="PRO_5032855170" evidence="8">
    <location>
        <begin position="25"/>
        <end position="1026"/>
    </location>
</feature>
<evidence type="ECO:0000256" key="6">
    <source>
        <dbReference type="ARBA" id="ARBA00023237"/>
    </source>
</evidence>
<dbReference type="Pfam" id="PF13715">
    <property type="entry name" value="CarbopepD_reg_2"/>
    <property type="match status" value="1"/>
</dbReference>
<evidence type="ECO:0000313" key="10">
    <source>
        <dbReference type="EMBL" id="NMM48360.1"/>
    </source>
</evidence>
<comment type="caution">
    <text evidence="10">The sequence shown here is derived from an EMBL/GenBank/DDBJ whole genome shotgun (WGS) entry which is preliminary data.</text>
</comment>
<dbReference type="Pfam" id="PF07715">
    <property type="entry name" value="Plug"/>
    <property type="match status" value="1"/>
</dbReference>
<evidence type="ECO:0000256" key="5">
    <source>
        <dbReference type="ARBA" id="ARBA00023136"/>
    </source>
</evidence>
<keyword evidence="8" id="KW-0732">Signal</keyword>
<accession>A0A848J1D8</accession>
<comment type="subcellular location">
    <subcellularLocation>
        <location evidence="1 7">Cell outer membrane</location>
        <topology evidence="1 7">Multi-pass membrane protein</topology>
    </subcellularLocation>
</comment>
<dbReference type="InterPro" id="IPR036942">
    <property type="entry name" value="Beta-barrel_TonB_sf"/>
</dbReference>
<comment type="similarity">
    <text evidence="7">Belongs to the TonB-dependent receptor family.</text>
</comment>
<evidence type="ECO:0000256" key="2">
    <source>
        <dbReference type="ARBA" id="ARBA00022448"/>
    </source>
</evidence>
<evidence type="ECO:0000256" key="8">
    <source>
        <dbReference type="SAM" id="SignalP"/>
    </source>
</evidence>
<dbReference type="SUPFAM" id="SSF56935">
    <property type="entry name" value="Porins"/>
    <property type="match status" value="1"/>
</dbReference>
<dbReference type="SUPFAM" id="SSF49464">
    <property type="entry name" value="Carboxypeptidase regulatory domain-like"/>
    <property type="match status" value="1"/>
</dbReference>
<sequence length="1026" mass="111854">MKKSFTLTIKLIVFGLFFNLTTLAQQTITGVVKDEEGQTLPGATVSVKGTTRGGVTEYNGTFSIEVDKGETLVFSVIGFTKQEVVIENQSYLEISLVTDISLLDEVVVVGYGTQTKSNVSGAITSIDQEALAGRPVADFQSALQGQVAGLNITNSSGAPGGNTTVRIRGTGSITGGSSPLYVIDGNIIQTGVGGAGDPFATINASDIESISVLKDASAAALYGARGANGVIIITTKKGKSGAPQINFNTFVGFQEVTKKLDMLNGAQYQSVYNTVQDNAGRPRYSNLDTSETLPTATDWQDEIFQNGLIQNYDLSVRGGGQNTTYYASVNRYSEEGTVLGTGFDRTSIRVNTETNLKRFSFGNTLNVSRANYDKEYNANGRGPVAWALSNSPLVEVRDPNNLGGFNGPTDADGNNRVLNPVASQTLIDNESTVDRVFGNLYAEYEFFDGFSFRVNAGFDVTNYDNYIFEPLYDLGNGELPVGSSGEPQATETRGESLSGLLENTLNYRRTFGKHNLDLLAGYTVQHVENSRLSLVTSGQNVSPNFPITGGSNNVVSLGSSYVEKRTESYLGRIIYDYDAKYLATFNYRRDGSSVFTRDNFYDDFLSGSLGWVISNESFMEDATLISNLKLRGSYGFLGNDQIDNNATVSTLDINPRYVLGGANPQTVVVGVGPGSQVANPNLVWEKQEQLNLGLDFGLFEGKWNTSIDYYVKTSQDLLLNFPLPQTTGVSTIFINAGEVENRGIEITTSYNNQFGELDFFASFNIAFNDNEVTKLADGLEAIERFASNELSNQTKNRIQPGHSLFAFYGFVADGIYQSQEEIDNGPTPFPGNTAPGDIRYKDISGPDGVPDGIIDENDRTFIGDANQDITLGFSFNLGYRNFDFSAQFQGVYGVDIFSETKFFTQGYFLTNNMTTDVLNAWTPENNSNTHPRAIPADISNNDLVSSYYIEDGSYLRLKNLQVGYSIPVSSMDNFNVFKSARIYFAGQNLLTFTNYSGYDPEIGLNGIDRVGYPPSRRYTLGVQLGF</sequence>
<dbReference type="Proteomes" id="UP000559010">
    <property type="component" value="Unassembled WGS sequence"/>
</dbReference>
<keyword evidence="11" id="KW-1185">Reference proteome</keyword>
<dbReference type="InterPro" id="IPR012910">
    <property type="entry name" value="Plug_dom"/>
</dbReference>
<dbReference type="InterPro" id="IPR023997">
    <property type="entry name" value="TonB-dep_OMP_SusC/RagA_CS"/>
</dbReference>
<reference evidence="10 11" key="1">
    <citation type="submission" date="2020-04" db="EMBL/GenBank/DDBJ databases">
        <title>Flammeovirgaceae bacterium KN852 isolated from deep sea.</title>
        <authorList>
            <person name="Zhang D.-C."/>
        </authorList>
    </citation>
    <scope>NUCLEOTIDE SEQUENCE [LARGE SCALE GENOMIC DNA]</scope>
    <source>
        <strain evidence="10 11">KN852</strain>
    </source>
</reference>